<evidence type="ECO:0000259" key="4">
    <source>
        <dbReference type="PROSITE" id="PS50043"/>
    </source>
</evidence>
<gene>
    <name evidence="5" type="ORF">DMX07_06965</name>
</gene>
<dbReference type="PROSITE" id="PS00622">
    <property type="entry name" value="HTH_LUXR_1"/>
    <property type="match status" value="1"/>
</dbReference>
<keyword evidence="2" id="KW-0238">DNA-binding</keyword>
<organism evidence="5 6">
    <name type="scientific">Pseudomonas soli</name>
    <dbReference type="NCBI Taxonomy" id="1306993"/>
    <lineage>
        <taxon>Bacteria</taxon>
        <taxon>Pseudomonadati</taxon>
        <taxon>Pseudomonadota</taxon>
        <taxon>Gammaproteobacteria</taxon>
        <taxon>Pseudomonadales</taxon>
        <taxon>Pseudomonadaceae</taxon>
        <taxon>Pseudomonas</taxon>
    </lineage>
</organism>
<reference evidence="5 6" key="1">
    <citation type="submission" date="2018-06" db="EMBL/GenBank/DDBJ databases">
        <title>Pseudomonas diversity within urban Lake Michigan freshwaters.</title>
        <authorList>
            <person name="Batrich M."/>
            <person name="Hatzopoulos T."/>
            <person name="Putonti C."/>
        </authorList>
    </citation>
    <scope>NUCLEOTIDE SEQUENCE [LARGE SCALE GENOMIC DNA]</scope>
    <source>
        <strain evidence="5 6">LBp-160603</strain>
    </source>
</reference>
<evidence type="ECO:0000313" key="5">
    <source>
        <dbReference type="EMBL" id="PYB84272.1"/>
    </source>
</evidence>
<evidence type="ECO:0000256" key="1">
    <source>
        <dbReference type="ARBA" id="ARBA00023015"/>
    </source>
</evidence>
<dbReference type="Pfam" id="PF00196">
    <property type="entry name" value="GerE"/>
    <property type="match status" value="1"/>
</dbReference>
<comment type="caution">
    <text evidence="5">The sequence shown here is derived from an EMBL/GenBank/DDBJ whole genome shotgun (WGS) entry which is preliminary data.</text>
</comment>
<evidence type="ECO:0000256" key="3">
    <source>
        <dbReference type="ARBA" id="ARBA00023163"/>
    </source>
</evidence>
<keyword evidence="3" id="KW-0804">Transcription</keyword>
<keyword evidence="1" id="KW-0805">Transcription regulation</keyword>
<dbReference type="Gene3D" id="1.10.10.10">
    <property type="entry name" value="Winged helix-like DNA-binding domain superfamily/Winged helix DNA-binding domain"/>
    <property type="match status" value="1"/>
</dbReference>
<dbReference type="CDD" id="cd06170">
    <property type="entry name" value="LuxR_C_like"/>
    <property type="match status" value="1"/>
</dbReference>
<dbReference type="PRINTS" id="PR00038">
    <property type="entry name" value="HTHLUXR"/>
</dbReference>
<evidence type="ECO:0000256" key="2">
    <source>
        <dbReference type="ARBA" id="ARBA00023125"/>
    </source>
</evidence>
<accession>A0A2V4ICN9</accession>
<dbReference type="InterPro" id="IPR036388">
    <property type="entry name" value="WH-like_DNA-bd_sf"/>
</dbReference>
<dbReference type="PROSITE" id="PS50043">
    <property type="entry name" value="HTH_LUXR_2"/>
    <property type="match status" value="1"/>
</dbReference>
<dbReference type="InterPro" id="IPR016032">
    <property type="entry name" value="Sig_transdc_resp-reg_C-effctor"/>
</dbReference>
<evidence type="ECO:0000313" key="6">
    <source>
        <dbReference type="Proteomes" id="UP000247620"/>
    </source>
</evidence>
<sequence length="263" mass="30464">MPFDLHGLAWHRSIGKLIMQLDRPAFWSSLVRVLNEYVQIDNWVVLIFSQQQVDVVALPEVADAQEVDAFIHRYVKGLYLLDPFYIANRENPQSGFFHLLDIAPEYFVETEYYQQYFAHYISADEVQYNVQLDPDRTLCMSIGSKVRFSQEQITLLDIIKPWVTALMHQRMAFEVDANEHLAEPLSWPETVAQLATQITSRESDVLRLLLSGYSNKEVAGKLALSVETIKVHRRNLYAKLNVRSQSELFARFLMPKQDALVAR</sequence>
<dbReference type="SMART" id="SM00421">
    <property type="entry name" value="HTH_LUXR"/>
    <property type="match status" value="1"/>
</dbReference>
<dbReference type="InterPro" id="IPR000792">
    <property type="entry name" value="Tscrpt_reg_LuxR_C"/>
</dbReference>
<dbReference type="GO" id="GO:0003677">
    <property type="term" value="F:DNA binding"/>
    <property type="evidence" value="ECO:0007669"/>
    <property type="project" value="UniProtKB-KW"/>
</dbReference>
<name>A0A2V4ICN9_9PSED</name>
<dbReference type="AlphaFoldDB" id="A0A2V4ICN9"/>
<dbReference type="RefSeq" id="WP_110698543.1">
    <property type="nucleotide sequence ID" value="NZ_QJRO01000003.1"/>
</dbReference>
<dbReference type="PANTHER" id="PTHR44688">
    <property type="entry name" value="DNA-BINDING TRANSCRIPTIONAL ACTIVATOR DEVR_DOSR"/>
    <property type="match status" value="1"/>
</dbReference>
<dbReference type="EMBL" id="QJRO01000003">
    <property type="protein sequence ID" value="PYB84272.1"/>
    <property type="molecule type" value="Genomic_DNA"/>
</dbReference>
<protein>
    <submittedName>
        <fullName evidence="5">Helix-turn-helix transcriptional regulator</fullName>
    </submittedName>
</protein>
<dbReference type="Proteomes" id="UP000247620">
    <property type="component" value="Unassembled WGS sequence"/>
</dbReference>
<proteinExistence type="predicted"/>
<dbReference type="SUPFAM" id="SSF46894">
    <property type="entry name" value="C-terminal effector domain of the bipartite response regulators"/>
    <property type="match status" value="1"/>
</dbReference>
<feature type="domain" description="HTH luxR-type" evidence="4">
    <location>
        <begin position="191"/>
        <end position="256"/>
    </location>
</feature>
<dbReference type="PANTHER" id="PTHR44688:SF16">
    <property type="entry name" value="DNA-BINDING TRANSCRIPTIONAL ACTIVATOR DEVR_DOSR"/>
    <property type="match status" value="1"/>
</dbReference>
<dbReference type="GO" id="GO:0006355">
    <property type="term" value="P:regulation of DNA-templated transcription"/>
    <property type="evidence" value="ECO:0007669"/>
    <property type="project" value="InterPro"/>
</dbReference>